<sequence>MTRRSAIFLTLMLLAGPVLPGSAAAQNSAAAIVQQIHDVAYGKCMEAGRFGSGSELQGNCSCSADVAINLLSEEFKQAIADGTQASFAGAKLAGDELSRNVTLLKSCPKIGAYLQQQCAGDPGNPHCQVLQRALEQAQ</sequence>
<evidence type="ECO:0000256" key="1">
    <source>
        <dbReference type="SAM" id="SignalP"/>
    </source>
</evidence>
<name>A0ABU0YSS4_9PROT</name>
<organism evidence="2 3">
    <name type="scientific">Dongia sedimenti</name>
    <dbReference type="NCBI Taxonomy" id="3064282"/>
    <lineage>
        <taxon>Bacteria</taxon>
        <taxon>Pseudomonadati</taxon>
        <taxon>Pseudomonadota</taxon>
        <taxon>Alphaproteobacteria</taxon>
        <taxon>Rhodospirillales</taxon>
        <taxon>Dongiaceae</taxon>
        <taxon>Dongia</taxon>
    </lineage>
</organism>
<dbReference type="EMBL" id="JAUYVI010000007">
    <property type="protein sequence ID" value="MDQ7250757.1"/>
    <property type="molecule type" value="Genomic_DNA"/>
</dbReference>
<accession>A0ABU0YSS4</accession>
<keyword evidence="1" id="KW-0732">Signal</keyword>
<feature type="chain" id="PRO_5046903839" evidence="1">
    <location>
        <begin position="21"/>
        <end position="138"/>
    </location>
</feature>
<feature type="signal peptide" evidence="1">
    <location>
        <begin position="1"/>
        <end position="20"/>
    </location>
</feature>
<proteinExistence type="predicted"/>
<gene>
    <name evidence="2" type="ORF">Q8A70_23920</name>
</gene>
<protein>
    <submittedName>
        <fullName evidence="2">Uncharacterized protein</fullName>
    </submittedName>
</protein>
<comment type="caution">
    <text evidence="2">The sequence shown here is derived from an EMBL/GenBank/DDBJ whole genome shotgun (WGS) entry which is preliminary data.</text>
</comment>
<dbReference type="RefSeq" id="WP_379960437.1">
    <property type="nucleotide sequence ID" value="NZ_JAUYVI010000007.1"/>
</dbReference>
<reference evidence="3" key="1">
    <citation type="submission" date="2023-08" db="EMBL/GenBank/DDBJ databases">
        <title>Rhodospirillaceae gen. nov., a novel taxon isolated from the Yangtze River Yuezi River estuary sludge.</title>
        <authorList>
            <person name="Ruan L."/>
        </authorList>
    </citation>
    <scope>NUCLEOTIDE SEQUENCE [LARGE SCALE GENOMIC DNA]</scope>
    <source>
        <strain evidence="3">R-7</strain>
    </source>
</reference>
<dbReference type="Proteomes" id="UP001230156">
    <property type="component" value="Unassembled WGS sequence"/>
</dbReference>
<evidence type="ECO:0000313" key="3">
    <source>
        <dbReference type="Proteomes" id="UP001230156"/>
    </source>
</evidence>
<keyword evidence="3" id="KW-1185">Reference proteome</keyword>
<evidence type="ECO:0000313" key="2">
    <source>
        <dbReference type="EMBL" id="MDQ7250757.1"/>
    </source>
</evidence>